<organism evidence="1">
    <name type="scientific">marine metagenome</name>
    <dbReference type="NCBI Taxonomy" id="408172"/>
    <lineage>
        <taxon>unclassified sequences</taxon>
        <taxon>metagenomes</taxon>
        <taxon>ecological metagenomes</taxon>
    </lineage>
</organism>
<proteinExistence type="predicted"/>
<dbReference type="AlphaFoldDB" id="A0A381TAD7"/>
<protein>
    <recommendedName>
        <fullName evidence="2">Lipoprotein</fullName>
    </recommendedName>
</protein>
<evidence type="ECO:0008006" key="2">
    <source>
        <dbReference type="Google" id="ProtNLM"/>
    </source>
</evidence>
<name>A0A381TAD7_9ZZZZ</name>
<sequence>MDNKKRVIVIVSFISLIISGCASVLRFKPISFHYDEVQKETTYSTRDLYLIERNVPPYILKLSVSKNCSGNFVDCEPDYYELMFFSSSYPGFSNQLSFIADNDTLYLGSTNRIGSEFDMSDANVATTMLAEGELLDLISIRSDAFKKIASATRLRGFLGSQNFEITYKMRDSWRLLFRYDMLQTLREY</sequence>
<evidence type="ECO:0000313" key="1">
    <source>
        <dbReference type="EMBL" id="SVA13136.1"/>
    </source>
</evidence>
<reference evidence="1" key="1">
    <citation type="submission" date="2018-05" db="EMBL/GenBank/DDBJ databases">
        <authorList>
            <person name="Lanie J.A."/>
            <person name="Ng W.-L."/>
            <person name="Kazmierczak K.M."/>
            <person name="Andrzejewski T.M."/>
            <person name="Davidsen T.M."/>
            <person name="Wayne K.J."/>
            <person name="Tettelin H."/>
            <person name="Glass J.I."/>
            <person name="Rusch D."/>
            <person name="Podicherti R."/>
            <person name="Tsui H.-C.T."/>
            <person name="Winkler M.E."/>
        </authorList>
    </citation>
    <scope>NUCLEOTIDE SEQUENCE</scope>
</reference>
<dbReference type="PROSITE" id="PS51257">
    <property type="entry name" value="PROKAR_LIPOPROTEIN"/>
    <property type="match status" value="1"/>
</dbReference>
<accession>A0A381TAD7</accession>
<dbReference type="EMBL" id="UINC01004277">
    <property type="protein sequence ID" value="SVA13136.1"/>
    <property type="molecule type" value="Genomic_DNA"/>
</dbReference>
<gene>
    <name evidence="1" type="ORF">METZ01_LOCUS65990</name>
</gene>